<feature type="signal peptide" evidence="1">
    <location>
        <begin position="1"/>
        <end position="24"/>
    </location>
</feature>
<dbReference type="InterPro" id="IPR036374">
    <property type="entry name" value="OxRdtase_Mopterin-bd_sf"/>
</dbReference>
<dbReference type="EMBL" id="APGJ01000007">
    <property type="protein sequence ID" value="EYD70932.1"/>
    <property type="molecule type" value="Genomic_DNA"/>
</dbReference>
<evidence type="ECO:0000313" key="2">
    <source>
        <dbReference type="EMBL" id="EYD70932.1"/>
    </source>
</evidence>
<proteinExistence type="predicted"/>
<dbReference type="PATRIC" id="fig|1122180.6.peg.2560"/>
<dbReference type="AlphaFoldDB" id="A0A017H8W4"/>
<sequence>MHIASKSAIAAWIIAATMSGPAAAEFSIPIVIEPNVLQVGREGEETTSFDLQALDALPQVRFETSTIWTDMVNTYSGVPVAVLLEEAGLGDSLSQDDAMLELVALNDYRVRIPLADIEDDLPIIATRVDGRTFSIRDRGPYWLVYPYDRAPEYRTEDTYKRSIWQLTQMVVLE</sequence>
<keyword evidence="1" id="KW-0732">Signal</keyword>
<evidence type="ECO:0000313" key="3">
    <source>
        <dbReference type="Proteomes" id="UP000025047"/>
    </source>
</evidence>
<dbReference type="RefSeq" id="WP_017927026.1">
    <property type="nucleotide sequence ID" value="NZ_KB822995.1"/>
</dbReference>
<dbReference type="Gene3D" id="3.90.420.10">
    <property type="entry name" value="Oxidoreductase, molybdopterin-binding domain"/>
    <property type="match status" value="1"/>
</dbReference>
<feature type="chain" id="PRO_5001492555" description="Oxidoreductase molybdopterin-binding domain-containing protein" evidence="1">
    <location>
        <begin position="25"/>
        <end position="173"/>
    </location>
</feature>
<dbReference type="OrthoDB" id="9798763at2"/>
<gene>
    <name evidence="2" type="ORF">Lokhon_02576</name>
</gene>
<reference evidence="2 3" key="1">
    <citation type="submission" date="2013-03" db="EMBL/GenBank/DDBJ databases">
        <authorList>
            <person name="Fiebig A."/>
            <person name="Goeker M."/>
            <person name="Klenk H.-P.P."/>
        </authorList>
    </citation>
    <scope>NUCLEOTIDE SEQUENCE [LARGE SCALE GENOMIC DNA]</scope>
    <source>
        <strain evidence="2 3">DSM 17492</strain>
    </source>
</reference>
<evidence type="ECO:0008006" key="4">
    <source>
        <dbReference type="Google" id="ProtNLM"/>
    </source>
</evidence>
<comment type="caution">
    <text evidence="2">The sequence shown here is derived from an EMBL/GenBank/DDBJ whole genome shotgun (WGS) entry which is preliminary data.</text>
</comment>
<dbReference type="SUPFAM" id="SSF56524">
    <property type="entry name" value="Oxidoreductase molybdopterin-binding domain"/>
    <property type="match status" value="1"/>
</dbReference>
<name>A0A017H8W4_9RHOB</name>
<evidence type="ECO:0000256" key="1">
    <source>
        <dbReference type="SAM" id="SignalP"/>
    </source>
</evidence>
<accession>A0A017H8W4</accession>
<dbReference type="Proteomes" id="UP000025047">
    <property type="component" value="Unassembled WGS sequence"/>
</dbReference>
<keyword evidence="3" id="KW-1185">Reference proteome</keyword>
<dbReference type="STRING" id="1122180.Lokhon_02576"/>
<dbReference type="eggNOG" id="COG3915">
    <property type="taxonomic scope" value="Bacteria"/>
</dbReference>
<dbReference type="HOGENOM" id="CLU_110165_2_0_5"/>
<protein>
    <recommendedName>
        <fullName evidence="4">Oxidoreductase molybdopterin-binding domain-containing protein</fullName>
    </recommendedName>
</protein>
<organism evidence="2 3">
    <name type="scientific">Limimaricola hongkongensis DSM 17492</name>
    <dbReference type="NCBI Taxonomy" id="1122180"/>
    <lineage>
        <taxon>Bacteria</taxon>
        <taxon>Pseudomonadati</taxon>
        <taxon>Pseudomonadota</taxon>
        <taxon>Alphaproteobacteria</taxon>
        <taxon>Rhodobacterales</taxon>
        <taxon>Paracoccaceae</taxon>
        <taxon>Limimaricola</taxon>
    </lineage>
</organism>